<dbReference type="KEGG" id="fbe:FF125_03440"/>
<keyword evidence="3" id="KW-1185">Reference proteome</keyword>
<keyword evidence="1" id="KW-0812">Transmembrane</keyword>
<accession>A0A5B7TQS7</accession>
<keyword evidence="1" id="KW-0472">Membrane</keyword>
<name>A0A5B7TQS7_9FLAO</name>
<evidence type="ECO:0000313" key="2">
    <source>
        <dbReference type="EMBL" id="QCX37533.1"/>
    </source>
</evidence>
<keyword evidence="1" id="KW-1133">Transmembrane helix</keyword>
<reference evidence="2 3" key="1">
    <citation type="submission" date="2019-05" db="EMBL/GenBank/DDBJ databases">
        <title>Algicella ahnfeltiae gen. nov., sp. nov., a novel marine bacterium of the family Flavobacteriaceae isolated from a red alga.</title>
        <authorList>
            <person name="Nedashkovskaya O.I."/>
            <person name="Kukhlevskiy A.D."/>
            <person name="Kim S.-G."/>
            <person name="Zhukova N.V."/>
            <person name="Mikhailov V.V."/>
        </authorList>
    </citation>
    <scope>NUCLEOTIDE SEQUENCE [LARGE SCALE GENOMIC DNA]</scope>
    <source>
        <strain evidence="2 3">10Alg115</strain>
    </source>
</reference>
<proteinExistence type="predicted"/>
<dbReference type="EMBL" id="CP040749">
    <property type="protein sequence ID" value="QCX37533.1"/>
    <property type="molecule type" value="Genomic_DNA"/>
</dbReference>
<sequence>MKTSALLIILILCNTSALLSESISHLVRDINPWLFVALEILLVLGYYLNKTIKEIRQTFDFDCNDLNLLVTKSKK</sequence>
<protein>
    <submittedName>
        <fullName evidence="2">Uncharacterized protein</fullName>
    </submittedName>
</protein>
<gene>
    <name evidence="2" type="ORF">FF125_03440</name>
</gene>
<dbReference type="AlphaFoldDB" id="A0A5B7TQS7"/>
<organism evidence="2 3">
    <name type="scientific">Aureibaculum algae</name>
    <dbReference type="NCBI Taxonomy" id="2584122"/>
    <lineage>
        <taxon>Bacteria</taxon>
        <taxon>Pseudomonadati</taxon>
        <taxon>Bacteroidota</taxon>
        <taxon>Flavobacteriia</taxon>
        <taxon>Flavobacteriales</taxon>
        <taxon>Flavobacteriaceae</taxon>
        <taxon>Aureibaculum</taxon>
    </lineage>
</organism>
<evidence type="ECO:0000313" key="3">
    <source>
        <dbReference type="Proteomes" id="UP000306229"/>
    </source>
</evidence>
<evidence type="ECO:0000256" key="1">
    <source>
        <dbReference type="SAM" id="Phobius"/>
    </source>
</evidence>
<feature type="transmembrane region" description="Helical" evidence="1">
    <location>
        <begin position="30"/>
        <end position="48"/>
    </location>
</feature>
<dbReference type="Proteomes" id="UP000306229">
    <property type="component" value="Chromosome"/>
</dbReference>
<dbReference type="OrthoDB" id="1446782at2"/>